<gene>
    <name evidence="1" type="ORF">OZSIB_1492</name>
</gene>
<comment type="caution">
    <text evidence="1">The sequence shown here is derived from an EMBL/GenBank/DDBJ whole genome shotgun (WGS) entry which is preliminary data.</text>
</comment>
<evidence type="ECO:0000313" key="1">
    <source>
        <dbReference type="EMBL" id="RCK78390.1"/>
    </source>
</evidence>
<evidence type="ECO:0000313" key="2">
    <source>
        <dbReference type="Proteomes" id="UP000252355"/>
    </source>
</evidence>
<proteinExistence type="predicted"/>
<organism evidence="1 2">
    <name type="scientific">Candidatus Ozemobacter sibiricus</name>
    <dbReference type="NCBI Taxonomy" id="2268124"/>
    <lineage>
        <taxon>Bacteria</taxon>
        <taxon>Candidatus Ozemobacteria</taxon>
        <taxon>Candidatus Ozemobacterales</taxon>
        <taxon>Candidatus Ozemobacteraceae</taxon>
        <taxon>Candidatus Ozemobacter</taxon>
    </lineage>
</organism>
<dbReference type="Proteomes" id="UP000252355">
    <property type="component" value="Unassembled WGS sequence"/>
</dbReference>
<reference evidence="1 2" key="1">
    <citation type="submission" date="2018-05" db="EMBL/GenBank/DDBJ databases">
        <title>A metagenomic window into the 2 km-deep terrestrial subsurface aquifer revealed taxonomically and functionally diverse microbial community comprising novel uncultured bacterial lineages.</title>
        <authorList>
            <person name="Kadnikov V.V."/>
            <person name="Mardanov A.V."/>
            <person name="Beletsky A.V."/>
            <person name="Banks D."/>
            <person name="Pimenov N.V."/>
            <person name="Frank Y.A."/>
            <person name="Karnachuk O.V."/>
            <person name="Ravin N.V."/>
        </authorList>
    </citation>
    <scope>NUCLEOTIDE SEQUENCE [LARGE SCALE GENOMIC DNA]</scope>
    <source>
        <strain evidence="1">BY5</strain>
    </source>
</reference>
<accession>A0A367ZK28</accession>
<sequence length="42" mass="4695">MRQANRPLPRWLGGEMPGWPGINHWPGCFPLLSGPEGPMPKK</sequence>
<dbReference type="AlphaFoldDB" id="A0A367ZK28"/>
<protein>
    <submittedName>
        <fullName evidence="1">Uncharacterized protein</fullName>
    </submittedName>
</protein>
<dbReference type="EMBL" id="QOQW01000023">
    <property type="protein sequence ID" value="RCK78390.1"/>
    <property type="molecule type" value="Genomic_DNA"/>
</dbReference>
<name>A0A367ZK28_9BACT</name>